<dbReference type="Proteomes" id="UP000825729">
    <property type="component" value="Unassembled WGS sequence"/>
</dbReference>
<accession>A0AAV7EL71</accession>
<evidence type="ECO:0000313" key="1">
    <source>
        <dbReference type="EMBL" id="KAG9449573.1"/>
    </source>
</evidence>
<organism evidence="1 2">
    <name type="scientific">Aristolochia fimbriata</name>
    <name type="common">White veined hardy Dutchman's pipe vine</name>
    <dbReference type="NCBI Taxonomy" id="158543"/>
    <lineage>
        <taxon>Eukaryota</taxon>
        <taxon>Viridiplantae</taxon>
        <taxon>Streptophyta</taxon>
        <taxon>Embryophyta</taxon>
        <taxon>Tracheophyta</taxon>
        <taxon>Spermatophyta</taxon>
        <taxon>Magnoliopsida</taxon>
        <taxon>Magnoliidae</taxon>
        <taxon>Piperales</taxon>
        <taxon>Aristolochiaceae</taxon>
        <taxon>Aristolochia</taxon>
    </lineage>
</organism>
<comment type="caution">
    <text evidence="1">The sequence shown here is derived from an EMBL/GenBank/DDBJ whole genome shotgun (WGS) entry which is preliminary data.</text>
</comment>
<proteinExistence type="predicted"/>
<dbReference type="EMBL" id="JAINDJ010000004">
    <property type="protein sequence ID" value="KAG9449573.1"/>
    <property type="molecule type" value="Genomic_DNA"/>
</dbReference>
<reference evidence="1 2" key="1">
    <citation type="submission" date="2021-07" db="EMBL/GenBank/DDBJ databases">
        <title>The Aristolochia fimbriata genome: insights into angiosperm evolution, floral development and chemical biosynthesis.</title>
        <authorList>
            <person name="Jiao Y."/>
        </authorList>
    </citation>
    <scope>NUCLEOTIDE SEQUENCE [LARGE SCALE GENOMIC DNA]</scope>
    <source>
        <strain evidence="1">IBCAS-2021</strain>
        <tissue evidence="1">Leaf</tissue>
    </source>
</reference>
<keyword evidence="2" id="KW-1185">Reference proteome</keyword>
<name>A0AAV7EL71_ARIFI</name>
<gene>
    <name evidence="1" type="ORF">H6P81_009538</name>
</gene>
<dbReference type="AlphaFoldDB" id="A0AAV7EL71"/>
<evidence type="ECO:0000313" key="2">
    <source>
        <dbReference type="Proteomes" id="UP000825729"/>
    </source>
</evidence>
<sequence length="140" mass="15543">MWAPGVTGHVGTRSDWACGHHVVPTVMHMRGTAMSWMTRSRNFVSPPVGRTCGSIIKIFRNWILNLQSFQSLHAWMSTTPVQTPPDRMGNMSLQPGNCTKLMKPCMCGSDISCRAGITPGHGLTLAPYTGVWTHTRRLHR</sequence>
<protein>
    <submittedName>
        <fullName evidence="1">Uncharacterized protein</fullName>
    </submittedName>
</protein>